<evidence type="ECO:0000259" key="14">
    <source>
        <dbReference type="Pfam" id="PF17655"/>
    </source>
</evidence>
<dbReference type="InterPro" id="IPR014756">
    <property type="entry name" value="Ig_E-set"/>
</dbReference>
<evidence type="ECO:0000256" key="4">
    <source>
        <dbReference type="ARBA" id="ARBA00022692"/>
    </source>
</evidence>
<comment type="caution">
    <text evidence="15">The sequence shown here is derived from an EMBL/GenBank/DDBJ whole genome shotgun (WGS) entry which is preliminary data.</text>
</comment>
<dbReference type="GO" id="GO:0034702">
    <property type="term" value="C:monoatomic ion channel complex"/>
    <property type="evidence" value="ECO:0007669"/>
    <property type="project" value="UniProtKB-KW"/>
</dbReference>
<dbReference type="SUPFAM" id="SSF81296">
    <property type="entry name" value="E set domains"/>
    <property type="match status" value="1"/>
</dbReference>
<feature type="compositionally biased region" description="Low complexity" evidence="13">
    <location>
        <begin position="223"/>
        <end position="243"/>
    </location>
</feature>
<name>A0AAD7R2P0_9TELE</name>
<evidence type="ECO:0000313" key="15">
    <source>
        <dbReference type="EMBL" id="KAJ8358322.1"/>
    </source>
</evidence>
<dbReference type="GO" id="GO:0015272">
    <property type="term" value="F:ATP-activated inward rectifier potassium channel activity"/>
    <property type="evidence" value="ECO:0007669"/>
    <property type="project" value="TreeGrafter"/>
</dbReference>
<keyword evidence="4 12" id="KW-0812">Transmembrane</keyword>
<feature type="region of interest" description="Disordered" evidence="13">
    <location>
        <begin position="101"/>
        <end position="154"/>
    </location>
</feature>
<dbReference type="PANTHER" id="PTHR11767:SF11">
    <property type="entry name" value="ATP-SENSITIVE INWARD RECTIFIER POTASSIUM CHANNEL 8"/>
    <property type="match status" value="1"/>
</dbReference>
<keyword evidence="16" id="KW-1185">Reference proteome</keyword>
<dbReference type="InterPro" id="IPR016449">
    <property type="entry name" value="K_chnl_inward-rec_Kir"/>
</dbReference>
<feature type="compositionally biased region" description="Pro residues" evidence="13">
    <location>
        <begin position="244"/>
        <end position="258"/>
    </location>
</feature>
<dbReference type="AlphaFoldDB" id="A0AAD7R2P0"/>
<dbReference type="GO" id="GO:1990573">
    <property type="term" value="P:potassium ion import across plasma membrane"/>
    <property type="evidence" value="ECO:0007669"/>
    <property type="project" value="TreeGrafter"/>
</dbReference>
<evidence type="ECO:0000256" key="11">
    <source>
        <dbReference type="ARBA" id="ARBA00034430"/>
    </source>
</evidence>
<reference evidence="15" key="1">
    <citation type="journal article" date="2023" name="Science">
        <title>Genome structures resolve the early diversification of teleost fishes.</title>
        <authorList>
            <person name="Parey E."/>
            <person name="Louis A."/>
            <person name="Montfort J."/>
            <person name="Bouchez O."/>
            <person name="Roques C."/>
            <person name="Iampietro C."/>
            <person name="Lluch J."/>
            <person name="Castinel A."/>
            <person name="Donnadieu C."/>
            <person name="Desvignes T."/>
            <person name="Floi Bucao C."/>
            <person name="Jouanno E."/>
            <person name="Wen M."/>
            <person name="Mejri S."/>
            <person name="Dirks R."/>
            <person name="Jansen H."/>
            <person name="Henkel C."/>
            <person name="Chen W.J."/>
            <person name="Zahm M."/>
            <person name="Cabau C."/>
            <person name="Klopp C."/>
            <person name="Thompson A.W."/>
            <person name="Robinson-Rechavi M."/>
            <person name="Braasch I."/>
            <person name="Lecointre G."/>
            <person name="Bobe J."/>
            <person name="Postlethwait J.H."/>
            <person name="Berthelot C."/>
            <person name="Roest Crollius H."/>
            <person name="Guiguen Y."/>
        </authorList>
    </citation>
    <scope>NUCLEOTIDE SEQUENCE</scope>
    <source>
        <strain evidence="15">NC1722</strain>
    </source>
</reference>
<keyword evidence="6 12" id="KW-0630">Potassium</keyword>
<dbReference type="InterPro" id="IPR041647">
    <property type="entry name" value="IRK_C"/>
</dbReference>
<evidence type="ECO:0000313" key="16">
    <source>
        <dbReference type="Proteomes" id="UP001221898"/>
    </source>
</evidence>
<evidence type="ECO:0000256" key="10">
    <source>
        <dbReference type="ARBA" id="ARBA00023303"/>
    </source>
</evidence>
<keyword evidence="7" id="KW-1133">Transmembrane helix</keyword>
<dbReference type="EMBL" id="JAINUG010001035">
    <property type="protein sequence ID" value="KAJ8358322.1"/>
    <property type="molecule type" value="Genomic_DNA"/>
</dbReference>
<evidence type="ECO:0000256" key="13">
    <source>
        <dbReference type="SAM" id="MobiDB-lite"/>
    </source>
</evidence>
<dbReference type="PANTHER" id="PTHR11767">
    <property type="entry name" value="INWARD RECTIFIER POTASSIUM CHANNEL"/>
    <property type="match status" value="1"/>
</dbReference>
<protein>
    <recommendedName>
        <fullName evidence="14">Inward rectifier potassium channel C-terminal domain-containing protein</fullName>
    </recommendedName>
</protein>
<keyword evidence="5 12" id="KW-0851">Voltage-gated channel</keyword>
<evidence type="ECO:0000256" key="3">
    <source>
        <dbReference type="ARBA" id="ARBA00022538"/>
    </source>
</evidence>
<dbReference type="Gene3D" id="2.60.40.1400">
    <property type="entry name" value="G protein-activated inward rectifier potassium channel 1"/>
    <property type="match status" value="1"/>
</dbReference>
<evidence type="ECO:0000256" key="5">
    <source>
        <dbReference type="ARBA" id="ARBA00022882"/>
    </source>
</evidence>
<keyword evidence="9" id="KW-0472">Membrane</keyword>
<comment type="similarity">
    <text evidence="12">Belongs to the inward rectifier-type potassium channel (TC 1.A.2.1) family.</text>
</comment>
<dbReference type="GO" id="GO:0005886">
    <property type="term" value="C:plasma membrane"/>
    <property type="evidence" value="ECO:0007669"/>
    <property type="project" value="TreeGrafter"/>
</dbReference>
<dbReference type="Proteomes" id="UP001221898">
    <property type="component" value="Unassembled WGS sequence"/>
</dbReference>
<keyword evidence="2 12" id="KW-0813">Transport</keyword>
<proteinExistence type="inferred from homology"/>
<evidence type="ECO:0000256" key="6">
    <source>
        <dbReference type="ARBA" id="ARBA00022958"/>
    </source>
</evidence>
<feature type="compositionally biased region" description="Basic residues" evidence="13">
    <location>
        <begin position="105"/>
        <end position="122"/>
    </location>
</feature>
<sequence>MTRVGDLRKSMIIGAAVRLQVVRKTTTPEGEVIPIHQIDVRTESATAGNSIFLLAPLIICHIIDRDSPLYDLSAAELQCSDLEVIVILEGVVETTGITTQARTSYGRRRSSGATARAHRHRGGGSTPWTTPSSATRRGWRRRGAARGELDEKPSILIQTLQKSELAPELAAQEELHAPRQLHAQGQLHAPRQLGARGAQGAVPRAGGGPERHHHHMTGGLGPPGTALLPGDLRGSPGPLSPATTDPPPPPPPPPPPLRLPSTVVMCTGHYKALLSTAPQSLDP</sequence>
<keyword evidence="3 12" id="KW-0633">Potassium transport</keyword>
<feature type="domain" description="Inward rectifier potassium channel C-terminal" evidence="14">
    <location>
        <begin position="1"/>
        <end position="105"/>
    </location>
</feature>
<keyword evidence="10 12" id="KW-0407">Ion channel</keyword>
<organism evidence="15 16">
    <name type="scientific">Aldrovandia affinis</name>
    <dbReference type="NCBI Taxonomy" id="143900"/>
    <lineage>
        <taxon>Eukaryota</taxon>
        <taxon>Metazoa</taxon>
        <taxon>Chordata</taxon>
        <taxon>Craniata</taxon>
        <taxon>Vertebrata</taxon>
        <taxon>Euteleostomi</taxon>
        <taxon>Actinopterygii</taxon>
        <taxon>Neopterygii</taxon>
        <taxon>Teleostei</taxon>
        <taxon>Notacanthiformes</taxon>
        <taxon>Halosauridae</taxon>
        <taxon>Aldrovandia</taxon>
    </lineage>
</organism>
<evidence type="ECO:0000256" key="2">
    <source>
        <dbReference type="ARBA" id="ARBA00022448"/>
    </source>
</evidence>
<keyword evidence="8 12" id="KW-0406">Ion transport</keyword>
<evidence type="ECO:0000256" key="8">
    <source>
        <dbReference type="ARBA" id="ARBA00023065"/>
    </source>
</evidence>
<dbReference type="InterPro" id="IPR013518">
    <property type="entry name" value="K_chnl_inward-rec_Kir_cyto"/>
</dbReference>
<gene>
    <name evidence="15" type="ORF">AAFF_G00014580</name>
</gene>
<comment type="catalytic activity">
    <reaction evidence="11">
        <text>K(+)(in) = K(+)(out)</text>
        <dbReference type="Rhea" id="RHEA:29463"/>
        <dbReference type="ChEBI" id="CHEBI:29103"/>
    </reaction>
</comment>
<dbReference type="PRINTS" id="PR01320">
    <property type="entry name" value="KIRCHANNEL"/>
</dbReference>
<comment type="subcellular location">
    <subcellularLocation>
        <location evidence="1 12">Membrane</location>
        <topology evidence="1 12">Multi-pass membrane protein</topology>
    </subcellularLocation>
</comment>
<evidence type="ECO:0000256" key="7">
    <source>
        <dbReference type="ARBA" id="ARBA00022989"/>
    </source>
</evidence>
<feature type="region of interest" description="Disordered" evidence="13">
    <location>
        <begin position="194"/>
        <end position="261"/>
    </location>
</feature>
<evidence type="ECO:0000256" key="9">
    <source>
        <dbReference type="ARBA" id="ARBA00023136"/>
    </source>
</evidence>
<evidence type="ECO:0000256" key="1">
    <source>
        <dbReference type="ARBA" id="ARBA00004141"/>
    </source>
</evidence>
<accession>A0AAD7R2P0</accession>
<dbReference type="GO" id="GO:0034765">
    <property type="term" value="P:regulation of monoatomic ion transmembrane transport"/>
    <property type="evidence" value="ECO:0007669"/>
    <property type="project" value="TreeGrafter"/>
</dbReference>
<dbReference type="Pfam" id="PF17655">
    <property type="entry name" value="IRK_C"/>
    <property type="match status" value="1"/>
</dbReference>
<evidence type="ECO:0000256" key="12">
    <source>
        <dbReference type="RuleBase" id="RU003822"/>
    </source>
</evidence>
<dbReference type="GO" id="GO:0007399">
    <property type="term" value="P:nervous system development"/>
    <property type="evidence" value="ECO:0007669"/>
    <property type="project" value="UniProtKB-ARBA"/>
</dbReference>